<evidence type="ECO:0008006" key="4">
    <source>
        <dbReference type="Google" id="ProtNLM"/>
    </source>
</evidence>
<protein>
    <recommendedName>
        <fullName evidence="4">Lipoprotein</fullName>
    </recommendedName>
</protein>
<comment type="caution">
    <text evidence="2">The sequence shown here is derived from an EMBL/GenBank/DDBJ whole genome shotgun (WGS) entry which is preliminary data.</text>
</comment>
<evidence type="ECO:0000256" key="1">
    <source>
        <dbReference type="SAM" id="SignalP"/>
    </source>
</evidence>
<dbReference type="InterPro" id="IPR029046">
    <property type="entry name" value="LolA/LolB/LppX"/>
</dbReference>
<dbReference type="AlphaFoldDB" id="A0A6G2BE35"/>
<keyword evidence="3" id="KW-1185">Reference proteome</keyword>
<dbReference type="SUPFAM" id="SSF89392">
    <property type="entry name" value="Prokaryotic lipoproteins and lipoprotein localization factors"/>
    <property type="match status" value="1"/>
</dbReference>
<feature type="chain" id="PRO_5039500884" description="Lipoprotein" evidence="1">
    <location>
        <begin position="22"/>
        <end position="319"/>
    </location>
</feature>
<proteinExistence type="predicted"/>
<name>A0A6G2BE35_9ACTN</name>
<dbReference type="RefSeq" id="WP_155071566.1">
    <property type="nucleotide sequence ID" value="NZ_WIXO01000001.1"/>
</dbReference>
<dbReference type="OrthoDB" id="3369896at2"/>
<dbReference type="PROSITE" id="PS51257">
    <property type="entry name" value="PROKAR_LIPOPROTEIN"/>
    <property type="match status" value="1"/>
</dbReference>
<keyword evidence="1" id="KW-0732">Signal</keyword>
<evidence type="ECO:0000313" key="2">
    <source>
        <dbReference type="EMBL" id="MTE20518.1"/>
    </source>
</evidence>
<sequence>MRLTNRLTLGAAALAATVALTGCSGGGGETRSERDQGEPRSIVQALQAAVKKTGEVRTARVEATMSMPGALGGETRMSGVMGWDPAVLDMTMEGAGFPGQGSSEGMRVLWVDDVLYMNVGEGVGEGAGEVFGGKTWMKMDLQAMADASGDDQLARSMTSSLENMNQDPSRQMGLLLDSPNIQRVGEEKIEGVATEHYKGTLTMAEALEAESSENLTKQEREELLGGMEEAGIKGFDIEVWVDDRDFPVKTNMTMDSPQGEVVVSQTYSDFGTPVSVKAPPADETADFMEVIRELGELAGEEGVDGALLDESAQEGTAGL</sequence>
<dbReference type="Gene3D" id="2.50.20.20">
    <property type="match status" value="1"/>
</dbReference>
<feature type="signal peptide" evidence="1">
    <location>
        <begin position="1"/>
        <end position="21"/>
    </location>
</feature>
<dbReference type="Proteomes" id="UP000473014">
    <property type="component" value="Unassembled WGS sequence"/>
</dbReference>
<organism evidence="2 3">
    <name type="scientific">Streptomyces taklimakanensis</name>
    <dbReference type="NCBI Taxonomy" id="2569853"/>
    <lineage>
        <taxon>Bacteria</taxon>
        <taxon>Bacillati</taxon>
        <taxon>Actinomycetota</taxon>
        <taxon>Actinomycetes</taxon>
        <taxon>Kitasatosporales</taxon>
        <taxon>Streptomycetaceae</taxon>
        <taxon>Streptomyces</taxon>
    </lineage>
</organism>
<dbReference type="EMBL" id="WIXO01000001">
    <property type="protein sequence ID" value="MTE20518.1"/>
    <property type="molecule type" value="Genomic_DNA"/>
</dbReference>
<gene>
    <name evidence="2" type="ORF">F0L17_15675</name>
</gene>
<reference evidence="2 3" key="1">
    <citation type="submission" date="2019-11" db="EMBL/GenBank/DDBJ databases">
        <authorList>
            <person name="Yuan L."/>
        </authorList>
    </citation>
    <scope>NUCLEOTIDE SEQUENCE [LARGE SCALE GENOMIC DNA]</scope>
    <source>
        <strain evidence="2 3">TRM43335</strain>
    </source>
</reference>
<accession>A0A6G2BE35</accession>
<evidence type="ECO:0000313" key="3">
    <source>
        <dbReference type="Proteomes" id="UP000473014"/>
    </source>
</evidence>